<accession>A0A382AAY0</accession>
<dbReference type="Pfam" id="PF06230">
    <property type="entry name" value="LpxI_C"/>
    <property type="match status" value="1"/>
</dbReference>
<dbReference type="InterPro" id="IPR010415">
    <property type="entry name" value="LpxI_C"/>
</dbReference>
<feature type="non-terminal residue" evidence="3">
    <location>
        <position position="1"/>
    </location>
</feature>
<evidence type="ECO:0000313" key="3">
    <source>
        <dbReference type="EMBL" id="SVA98710.1"/>
    </source>
</evidence>
<gene>
    <name evidence="3" type="ORF">METZ01_LOCUS151564</name>
</gene>
<dbReference type="InterPro" id="IPR053174">
    <property type="entry name" value="LpxI"/>
</dbReference>
<dbReference type="Gene3D" id="3.40.50.20">
    <property type="match status" value="1"/>
</dbReference>
<protein>
    <recommendedName>
        <fullName evidence="4">LpxI C-terminal domain-containing protein</fullName>
    </recommendedName>
</protein>
<dbReference type="InterPro" id="IPR041255">
    <property type="entry name" value="LpxI_N"/>
</dbReference>
<sequence>VRPVDTSSIQSLGIIAGSRELPLLIAREARRLGMSKIVAVAFQGETSPEIEEVADEVVWLRVGQLAKLIKAFSSRDVRHCVMAGQIAPKNLFEFRPDLKTAAMLFRLKERNAHTIFGAIGDELAKGGVELVEAIPWLGQVMPGPGFRLGPGLTQQQQEDVGLGQRLAKEVSQLEIGQTVVVKEGTVLAVEGFEGTDACLRRGGELAGAKGGAVAVKVAKENHDMRFDIPCIGRQTLESCAASKIAVLAVESSKTILLEREEVESLSQANGITVTTVVPSP</sequence>
<organism evidence="3">
    <name type="scientific">marine metagenome</name>
    <dbReference type="NCBI Taxonomy" id="408172"/>
    <lineage>
        <taxon>unclassified sequences</taxon>
        <taxon>metagenomes</taxon>
        <taxon>ecological metagenomes</taxon>
    </lineage>
</organism>
<evidence type="ECO:0000259" key="2">
    <source>
        <dbReference type="Pfam" id="PF17930"/>
    </source>
</evidence>
<dbReference type="Gene3D" id="3.40.140.80">
    <property type="match status" value="1"/>
</dbReference>
<evidence type="ECO:0008006" key="4">
    <source>
        <dbReference type="Google" id="ProtNLM"/>
    </source>
</evidence>
<feature type="domain" description="LpxI N-terminal" evidence="2">
    <location>
        <begin position="12"/>
        <end position="134"/>
    </location>
</feature>
<evidence type="ECO:0000259" key="1">
    <source>
        <dbReference type="Pfam" id="PF06230"/>
    </source>
</evidence>
<proteinExistence type="predicted"/>
<feature type="domain" description="LpxI C-terminal" evidence="1">
    <location>
        <begin position="152"/>
        <end position="273"/>
    </location>
</feature>
<dbReference type="EMBL" id="UINC01024652">
    <property type="protein sequence ID" value="SVA98710.1"/>
    <property type="molecule type" value="Genomic_DNA"/>
</dbReference>
<dbReference type="AlphaFoldDB" id="A0A382AAY0"/>
<dbReference type="PANTHER" id="PTHR39962">
    <property type="entry name" value="BLL4848 PROTEIN"/>
    <property type="match status" value="1"/>
</dbReference>
<dbReference type="PANTHER" id="PTHR39962:SF1">
    <property type="entry name" value="LPXI FAMILY PROTEIN"/>
    <property type="match status" value="1"/>
</dbReference>
<dbReference type="Pfam" id="PF17930">
    <property type="entry name" value="LpxI_N"/>
    <property type="match status" value="1"/>
</dbReference>
<name>A0A382AAY0_9ZZZZ</name>
<reference evidence="3" key="1">
    <citation type="submission" date="2018-05" db="EMBL/GenBank/DDBJ databases">
        <authorList>
            <person name="Lanie J.A."/>
            <person name="Ng W.-L."/>
            <person name="Kazmierczak K.M."/>
            <person name="Andrzejewski T.M."/>
            <person name="Davidsen T.M."/>
            <person name="Wayne K.J."/>
            <person name="Tettelin H."/>
            <person name="Glass J.I."/>
            <person name="Rusch D."/>
            <person name="Podicherti R."/>
            <person name="Tsui H.-C.T."/>
            <person name="Winkler M.E."/>
        </authorList>
    </citation>
    <scope>NUCLEOTIDE SEQUENCE</scope>
</reference>
<dbReference type="InterPro" id="IPR043167">
    <property type="entry name" value="LpxI_C_sf"/>
</dbReference>